<dbReference type="AlphaFoldDB" id="A0A3M8ANQ1"/>
<evidence type="ECO:0000256" key="2">
    <source>
        <dbReference type="ARBA" id="ARBA00022525"/>
    </source>
</evidence>
<organism evidence="5 6">
    <name type="scientific">Brevibacillus gelatini</name>
    <dbReference type="NCBI Taxonomy" id="1655277"/>
    <lineage>
        <taxon>Bacteria</taxon>
        <taxon>Bacillati</taxon>
        <taxon>Bacillota</taxon>
        <taxon>Bacilli</taxon>
        <taxon>Bacillales</taxon>
        <taxon>Paenibacillaceae</taxon>
        <taxon>Brevibacillus</taxon>
    </lineage>
</organism>
<name>A0A3M8ANQ1_9BACL</name>
<dbReference type="RefSeq" id="WP_122906671.1">
    <property type="nucleotide sequence ID" value="NZ_RHHS01000055.1"/>
</dbReference>
<comment type="caution">
    <text evidence="5">The sequence shown here is derived from an EMBL/GenBank/DDBJ whole genome shotgun (WGS) entry which is preliminary data.</text>
</comment>
<feature type="domain" description="Carbohydrate-binding module family 96" evidence="4">
    <location>
        <begin position="60"/>
        <end position="219"/>
    </location>
</feature>
<keyword evidence="2" id="KW-0964">Secreted</keyword>
<evidence type="ECO:0000259" key="4">
    <source>
        <dbReference type="Pfam" id="PF24517"/>
    </source>
</evidence>
<reference evidence="5 6" key="1">
    <citation type="submission" date="2018-10" db="EMBL/GenBank/DDBJ databases">
        <title>Phylogenomics of Brevibacillus.</title>
        <authorList>
            <person name="Dunlap C."/>
        </authorList>
    </citation>
    <scope>NUCLEOTIDE SEQUENCE [LARGE SCALE GENOMIC DNA]</scope>
    <source>
        <strain evidence="5 6">DSM 100115</strain>
    </source>
</reference>
<dbReference type="GO" id="GO:0005576">
    <property type="term" value="C:extracellular region"/>
    <property type="evidence" value="ECO:0007669"/>
    <property type="project" value="UniProtKB-SubCell"/>
</dbReference>
<dbReference type="Pfam" id="PF24517">
    <property type="entry name" value="CBM96"/>
    <property type="match status" value="1"/>
</dbReference>
<dbReference type="EMBL" id="RHHS01000055">
    <property type="protein sequence ID" value="RNB52693.1"/>
    <property type="molecule type" value="Genomic_DNA"/>
</dbReference>
<dbReference type="InterPro" id="IPR055372">
    <property type="entry name" value="CBM96"/>
</dbReference>
<evidence type="ECO:0000313" key="5">
    <source>
        <dbReference type="EMBL" id="RNB52693.1"/>
    </source>
</evidence>
<keyword evidence="3" id="KW-0732">Signal</keyword>
<accession>A0A3M8ANQ1</accession>
<protein>
    <submittedName>
        <fullName evidence="5">DNRLRE domain-containing protein</fullName>
    </submittedName>
</protein>
<keyword evidence="6" id="KW-1185">Reference proteome</keyword>
<proteinExistence type="predicted"/>
<dbReference type="Proteomes" id="UP000268829">
    <property type="component" value="Unassembled WGS sequence"/>
</dbReference>
<evidence type="ECO:0000256" key="1">
    <source>
        <dbReference type="ARBA" id="ARBA00004613"/>
    </source>
</evidence>
<sequence length="458" mass="51349">MIHNKMSGKFLVWGYREADLLSSISVNFGGFSSLLSSITINPKNKMTGMFNVQEPPLEKYYLSPVKDSTIRESIPTLNYGTDAQMLVGADEFNGEIFRSLIQFDFSSIPSDKILKKAILRLYSIPFPNDIDIAIFNILNDWQEKDVTWANQPPEGEKLTVKSIPSSQNDFVEIDLLTIAKGWYEGTIPNYGVLLGADDETKRALIPFGTRESSFPPELELGFEMPVFNEGISNLYSSITVEALKEDSLLSSINVISKYREEVLHSLLRIEKKSDENQLLASMDVRVKKPDDLRSSLQINKINGQDSIIGSVTVPESSYLKSSININKIEDSSSLLGQLVVKHEANLRSQIQIDKISSESNLLMALSVKGHNDLSSSITIPNRNDLRGRIRVEYVNELPSSIFVKYGNDLLSQMHVIGREQNDLKSQITVRVKLASDLHASIRVVDTSRKASMQYAIIY</sequence>
<dbReference type="OrthoDB" id="2476528at2"/>
<evidence type="ECO:0000256" key="3">
    <source>
        <dbReference type="ARBA" id="ARBA00022729"/>
    </source>
</evidence>
<gene>
    <name evidence="5" type="ORF">EDM57_21130</name>
</gene>
<dbReference type="NCBIfam" id="NF033679">
    <property type="entry name" value="DNRLRE_dom"/>
    <property type="match status" value="1"/>
</dbReference>
<evidence type="ECO:0000313" key="6">
    <source>
        <dbReference type="Proteomes" id="UP000268829"/>
    </source>
</evidence>
<comment type="subcellular location">
    <subcellularLocation>
        <location evidence="1">Secreted</location>
    </subcellularLocation>
</comment>